<dbReference type="EMBL" id="CYGX02000025">
    <property type="protein sequence ID" value="SIT40135.1"/>
    <property type="molecule type" value="Genomic_DNA"/>
</dbReference>
<gene>
    <name evidence="6 8" type="primary">orn</name>
    <name evidence="8" type="ORF">BN2475_250025</name>
</gene>
<dbReference type="AlphaFoldDB" id="A0A1N7RZI0"/>
<dbReference type="SMART" id="SM00479">
    <property type="entry name" value="EXOIII"/>
    <property type="match status" value="1"/>
</dbReference>
<keyword evidence="3 6" id="KW-0378">Hydrolase</keyword>
<dbReference type="Pfam" id="PF00929">
    <property type="entry name" value="RNase_T"/>
    <property type="match status" value="1"/>
</dbReference>
<evidence type="ECO:0000313" key="9">
    <source>
        <dbReference type="Proteomes" id="UP000187012"/>
    </source>
</evidence>
<accession>A0A1N7RZI0</accession>
<reference evidence="8 9" key="1">
    <citation type="submission" date="2016-12" db="EMBL/GenBank/DDBJ databases">
        <authorList>
            <person name="Song W.-J."/>
            <person name="Kurnit D.M."/>
        </authorList>
    </citation>
    <scope>NUCLEOTIDE SEQUENCE [LARGE SCALE GENOMIC DNA]</scope>
    <source>
        <strain evidence="8 9">STM7296</strain>
    </source>
</reference>
<keyword evidence="4 6" id="KW-0269">Exonuclease</keyword>
<dbReference type="OrthoDB" id="9801329at2"/>
<organism evidence="8 9">
    <name type="scientific">Paraburkholderia ribeironis</name>
    <dbReference type="NCBI Taxonomy" id="1247936"/>
    <lineage>
        <taxon>Bacteria</taxon>
        <taxon>Pseudomonadati</taxon>
        <taxon>Pseudomonadota</taxon>
        <taxon>Betaproteobacteria</taxon>
        <taxon>Burkholderiales</taxon>
        <taxon>Burkholderiaceae</taxon>
        <taxon>Paraburkholderia</taxon>
    </lineage>
</organism>
<comment type="subcellular location">
    <subcellularLocation>
        <location evidence="6">Cytoplasm</location>
    </subcellularLocation>
</comment>
<sequence>MTDILASTETPPLVRSDMNLVWLDMEMTGLEPDSDRIIEIAVVVTNSTLDRMVEGPVLAIHQSDETLAKMDQWNQNTHGRSGLIGRVKASTVSEADATELIRDFLAQYVPPGKSPMCGNSICQDRRFMARWMPDLERFFHYRNLDVSTLKELCRRWQPTVYKGFQKRAMHTALADIHESIDELKYYREHFLIPSAPDASASAETSVE</sequence>
<dbReference type="Proteomes" id="UP000187012">
    <property type="component" value="Unassembled WGS sequence"/>
</dbReference>
<keyword evidence="9" id="KW-1185">Reference proteome</keyword>
<evidence type="ECO:0000256" key="3">
    <source>
        <dbReference type="ARBA" id="ARBA00022801"/>
    </source>
</evidence>
<feature type="domain" description="Exonuclease" evidence="7">
    <location>
        <begin position="19"/>
        <end position="192"/>
    </location>
</feature>
<evidence type="ECO:0000256" key="4">
    <source>
        <dbReference type="ARBA" id="ARBA00022839"/>
    </source>
</evidence>
<dbReference type="PANTHER" id="PTHR11046:SF0">
    <property type="entry name" value="OLIGORIBONUCLEASE, MITOCHONDRIAL"/>
    <property type="match status" value="1"/>
</dbReference>
<dbReference type="EC" id="3.1.-.-" evidence="6"/>
<dbReference type="RefSeq" id="WP_094779726.1">
    <property type="nucleotide sequence ID" value="NZ_CYGX02000025.1"/>
</dbReference>
<dbReference type="InterPro" id="IPR022894">
    <property type="entry name" value="Oligoribonuclease"/>
</dbReference>
<evidence type="ECO:0000256" key="1">
    <source>
        <dbReference type="ARBA" id="ARBA00009921"/>
    </source>
</evidence>
<comment type="function">
    <text evidence="6">3'-to-5' exoribonuclease specific for small oligoribonucleotides.</text>
</comment>
<dbReference type="FunFam" id="3.30.420.10:FF:000003">
    <property type="entry name" value="Oligoribonuclease"/>
    <property type="match status" value="1"/>
</dbReference>
<dbReference type="CDD" id="cd06135">
    <property type="entry name" value="Orn"/>
    <property type="match status" value="1"/>
</dbReference>
<protein>
    <recommendedName>
        <fullName evidence="5 6">Oligoribonuclease</fullName>
        <ecNumber evidence="6">3.1.-.-</ecNumber>
    </recommendedName>
</protein>
<keyword evidence="6" id="KW-0963">Cytoplasm</keyword>
<dbReference type="SUPFAM" id="SSF53098">
    <property type="entry name" value="Ribonuclease H-like"/>
    <property type="match status" value="1"/>
</dbReference>
<dbReference type="InterPro" id="IPR036397">
    <property type="entry name" value="RNaseH_sf"/>
</dbReference>
<dbReference type="PANTHER" id="PTHR11046">
    <property type="entry name" value="OLIGORIBONUCLEASE, MITOCHONDRIAL"/>
    <property type="match status" value="1"/>
</dbReference>
<comment type="similarity">
    <text evidence="1 6">Belongs to the oligoribonuclease family.</text>
</comment>
<dbReference type="InterPro" id="IPR013520">
    <property type="entry name" value="Ribonucl_H"/>
</dbReference>
<evidence type="ECO:0000259" key="7">
    <source>
        <dbReference type="SMART" id="SM00479"/>
    </source>
</evidence>
<dbReference type="InterPro" id="IPR012337">
    <property type="entry name" value="RNaseH-like_sf"/>
</dbReference>
<dbReference type="NCBIfam" id="NF003765">
    <property type="entry name" value="PRK05359.1"/>
    <property type="match status" value="1"/>
</dbReference>
<feature type="active site" evidence="6">
    <location>
        <position position="141"/>
    </location>
</feature>
<evidence type="ECO:0000256" key="5">
    <source>
        <dbReference type="ARBA" id="ARBA00070964"/>
    </source>
</evidence>
<dbReference type="GO" id="GO:0006259">
    <property type="term" value="P:DNA metabolic process"/>
    <property type="evidence" value="ECO:0007669"/>
    <property type="project" value="UniProtKB-ARBA"/>
</dbReference>
<dbReference type="GO" id="GO:0003676">
    <property type="term" value="F:nucleic acid binding"/>
    <property type="evidence" value="ECO:0007669"/>
    <property type="project" value="InterPro"/>
</dbReference>
<evidence type="ECO:0000313" key="8">
    <source>
        <dbReference type="EMBL" id="SIT40135.1"/>
    </source>
</evidence>
<dbReference type="GO" id="GO:0000175">
    <property type="term" value="F:3'-5'-RNA exonuclease activity"/>
    <property type="evidence" value="ECO:0007669"/>
    <property type="project" value="InterPro"/>
</dbReference>
<dbReference type="HAMAP" id="MF_00045">
    <property type="entry name" value="Oligoribonuclease"/>
    <property type="match status" value="1"/>
</dbReference>
<name>A0A1N7RZI0_9BURK</name>
<dbReference type="Gene3D" id="3.30.420.10">
    <property type="entry name" value="Ribonuclease H-like superfamily/Ribonuclease H"/>
    <property type="match status" value="1"/>
</dbReference>
<proteinExistence type="inferred from homology"/>
<keyword evidence="2 6" id="KW-0540">Nuclease</keyword>
<evidence type="ECO:0000256" key="2">
    <source>
        <dbReference type="ARBA" id="ARBA00022722"/>
    </source>
</evidence>
<dbReference type="GO" id="GO:0005737">
    <property type="term" value="C:cytoplasm"/>
    <property type="evidence" value="ECO:0007669"/>
    <property type="project" value="UniProtKB-SubCell"/>
</dbReference>
<evidence type="ECO:0000256" key="6">
    <source>
        <dbReference type="HAMAP-Rule" id="MF_00045"/>
    </source>
</evidence>
<dbReference type="STRING" id="1247936.BN2475_250025"/>